<keyword evidence="3" id="KW-1185">Reference proteome</keyword>
<protein>
    <submittedName>
        <fullName evidence="2">Transposase domain-containing protein</fullName>
    </submittedName>
</protein>
<evidence type="ECO:0000313" key="3">
    <source>
        <dbReference type="Proteomes" id="UP001596242"/>
    </source>
</evidence>
<evidence type="ECO:0000259" key="1">
    <source>
        <dbReference type="Pfam" id="PF13006"/>
    </source>
</evidence>
<name>A0ABW1LW17_9ACTN</name>
<dbReference type="Proteomes" id="UP001596242">
    <property type="component" value="Unassembled WGS sequence"/>
</dbReference>
<organism evidence="2 3">
    <name type="scientific">Streptomyces pratens</name>
    <dbReference type="NCBI Taxonomy" id="887456"/>
    <lineage>
        <taxon>Bacteria</taxon>
        <taxon>Bacillati</taxon>
        <taxon>Actinomycetota</taxon>
        <taxon>Actinomycetes</taxon>
        <taxon>Kitasatosporales</taxon>
        <taxon>Streptomycetaceae</taxon>
        <taxon>Streptomyces</taxon>
    </lineage>
</organism>
<gene>
    <name evidence="2" type="ORF">ACFP50_09450</name>
</gene>
<reference evidence="3" key="1">
    <citation type="journal article" date="2019" name="Int. J. Syst. Evol. Microbiol.">
        <title>The Global Catalogue of Microorganisms (GCM) 10K type strain sequencing project: providing services to taxonomists for standard genome sequencing and annotation.</title>
        <authorList>
            <consortium name="The Broad Institute Genomics Platform"/>
            <consortium name="The Broad Institute Genome Sequencing Center for Infectious Disease"/>
            <person name="Wu L."/>
            <person name="Ma J."/>
        </authorList>
    </citation>
    <scope>NUCLEOTIDE SEQUENCE [LARGE SCALE GENOMIC DNA]</scope>
    <source>
        <strain evidence="3">JCM 12763</strain>
    </source>
</reference>
<feature type="domain" description="Transposase IS4 N-terminal" evidence="1">
    <location>
        <begin position="2"/>
        <end position="68"/>
    </location>
</feature>
<dbReference type="RefSeq" id="WP_386395243.1">
    <property type="nucleotide sequence ID" value="NZ_JBHSPT010000021.1"/>
</dbReference>
<dbReference type="Pfam" id="PF13006">
    <property type="entry name" value="Nterm_IS4"/>
    <property type="match status" value="1"/>
</dbReference>
<proteinExistence type="predicted"/>
<comment type="caution">
    <text evidence="2">The sequence shown here is derived from an EMBL/GenBank/DDBJ whole genome shotgun (WGS) entry which is preliminary data.</text>
</comment>
<dbReference type="EMBL" id="JBHSPT010000021">
    <property type="protein sequence ID" value="MFC6055674.1"/>
    <property type="molecule type" value="Genomic_DNA"/>
</dbReference>
<sequence>MKSLPARLVVYFTLAMWLFTSAGYGGVLRELVEHWPLKRGEKWRPASTGSLTKARSRLGAGVLRVLFDRVRGAQGTPATPGVFWRNLRLTSLDGTTFSVPDSAANSAA</sequence>
<dbReference type="InterPro" id="IPR024473">
    <property type="entry name" value="Transposases_IS4_N"/>
</dbReference>
<accession>A0ABW1LW17</accession>
<evidence type="ECO:0000313" key="2">
    <source>
        <dbReference type="EMBL" id="MFC6055674.1"/>
    </source>
</evidence>